<evidence type="ECO:0000256" key="7">
    <source>
        <dbReference type="ARBA" id="ARBA00023136"/>
    </source>
</evidence>
<keyword evidence="7" id="KW-0472">Membrane</keyword>
<evidence type="ECO:0000256" key="8">
    <source>
        <dbReference type="ARBA" id="ARBA00023170"/>
    </source>
</evidence>
<accession>M7N9A3</accession>
<dbReference type="InterPro" id="IPR036942">
    <property type="entry name" value="Beta-barrel_TonB_sf"/>
</dbReference>
<dbReference type="SUPFAM" id="SSF56935">
    <property type="entry name" value="Porins"/>
    <property type="match status" value="1"/>
</dbReference>
<dbReference type="InterPro" id="IPR000531">
    <property type="entry name" value="Beta-barrel_TonB"/>
</dbReference>
<dbReference type="PANTHER" id="PTHR30069">
    <property type="entry name" value="TONB-DEPENDENT OUTER MEMBRANE RECEPTOR"/>
    <property type="match status" value="1"/>
</dbReference>
<organism evidence="12 13">
    <name type="scientific">Cesiribacter andamanensis AMV16</name>
    <dbReference type="NCBI Taxonomy" id="1279009"/>
    <lineage>
        <taxon>Bacteria</taxon>
        <taxon>Pseudomonadati</taxon>
        <taxon>Bacteroidota</taxon>
        <taxon>Cytophagia</taxon>
        <taxon>Cytophagales</taxon>
        <taxon>Cesiribacteraceae</taxon>
        <taxon>Cesiribacter</taxon>
    </lineage>
</organism>
<evidence type="ECO:0000256" key="1">
    <source>
        <dbReference type="ARBA" id="ARBA00004571"/>
    </source>
</evidence>
<keyword evidence="3" id="KW-1134">Transmembrane beta strand</keyword>
<keyword evidence="8 12" id="KW-0675">Receptor</keyword>
<keyword evidence="6" id="KW-0798">TonB box</keyword>
<keyword evidence="2" id="KW-0813">Transport</keyword>
<keyword evidence="9" id="KW-0998">Cell outer membrane</keyword>
<protein>
    <submittedName>
        <fullName evidence="12">Outer membrane receptor for ferrienterochelin and colicin</fullName>
    </submittedName>
</protein>
<dbReference type="Gene3D" id="2.60.40.1120">
    <property type="entry name" value="Carboxypeptidase-like, regulatory domain"/>
    <property type="match status" value="1"/>
</dbReference>
<evidence type="ECO:0000256" key="6">
    <source>
        <dbReference type="ARBA" id="ARBA00023077"/>
    </source>
</evidence>
<dbReference type="SUPFAM" id="SSF49464">
    <property type="entry name" value="Carboxypeptidase regulatory domain-like"/>
    <property type="match status" value="1"/>
</dbReference>
<evidence type="ECO:0000313" key="13">
    <source>
        <dbReference type="Proteomes" id="UP000011910"/>
    </source>
</evidence>
<proteinExistence type="predicted"/>
<dbReference type="InterPro" id="IPR039426">
    <property type="entry name" value="TonB-dep_rcpt-like"/>
</dbReference>
<comment type="subcellular location">
    <subcellularLocation>
        <location evidence="1">Cell outer membrane</location>
        <topology evidence="1">Multi-pass membrane protein</topology>
    </subcellularLocation>
</comment>
<comment type="caution">
    <text evidence="12">The sequence shown here is derived from an EMBL/GenBank/DDBJ whole genome shotgun (WGS) entry which is preliminary data.</text>
</comment>
<name>M7N9A3_9BACT</name>
<dbReference type="InterPro" id="IPR008969">
    <property type="entry name" value="CarboxyPept-like_regulatory"/>
</dbReference>
<dbReference type="Gene3D" id="2.40.170.20">
    <property type="entry name" value="TonB-dependent receptor, beta-barrel domain"/>
    <property type="match status" value="1"/>
</dbReference>
<reference evidence="12 13" key="1">
    <citation type="journal article" date="2013" name="Genome Announc.">
        <title>Draft Genome Sequence of Cesiribacter andamanensis Strain AMV16T, Isolated from a Soil Sample from a Mud Volcano in the Andaman Islands, India.</title>
        <authorList>
            <person name="Shivaji S."/>
            <person name="Ara S."/>
            <person name="Begum Z."/>
            <person name="Srinivas T.N."/>
            <person name="Singh A."/>
            <person name="Kumar Pinnaka A."/>
        </authorList>
    </citation>
    <scope>NUCLEOTIDE SEQUENCE [LARGE SCALE GENOMIC DNA]</scope>
    <source>
        <strain evidence="12 13">AMV16</strain>
    </source>
</reference>
<dbReference type="GO" id="GO:0009279">
    <property type="term" value="C:cell outer membrane"/>
    <property type="evidence" value="ECO:0007669"/>
    <property type="project" value="UniProtKB-SubCell"/>
</dbReference>
<feature type="signal peptide" evidence="10">
    <location>
        <begin position="1"/>
        <end position="23"/>
    </location>
</feature>
<dbReference type="PANTHER" id="PTHR30069:SF29">
    <property type="entry name" value="HEMOGLOBIN AND HEMOGLOBIN-HAPTOGLOBIN-BINDING PROTEIN 1-RELATED"/>
    <property type="match status" value="1"/>
</dbReference>
<dbReference type="Pfam" id="PF00593">
    <property type="entry name" value="TonB_dep_Rec_b-barrel"/>
    <property type="match status" value="1"/>
</dbReference>
<dbReference type="Proteomes" id="UP000011910">
    <property type="component" value="Unassembled WGS sequence"/>
</dbReference>
<keyword evidence="5 10" id="KW-0732">Signal</keyword>
<gene>
    <name evidence="12" type="ORF">ADICEAN_00981</name>
</gene>
<dbReference type="eggNOG" id="COG1629">
    <property type="taxonomic scope" value="Bacteria"/>
</dbReference>
<feature type="domain" description="TonB-dependent receptor-like beta-barrel" evidence="11">
    <location>
        <begin position="341"/>
        <end position="742"/>
    </location>
</feature>
<dbReference type="STRING" id="1279009.ADICEAN_00981"/>
<evidence type="ECO:0000256" key="9">
    <source>
        <dbReference type="ARBA" id="ARBA00023237"/>
    </source>
</evidence>
<dbReference type="EMBL" id="AODQ01000016">
    <property type="protein sequence ID" value="EMR03832.1"/>
    <property type="molecule type" value="Genomic_DNA"/>
</dbReference>
<dbReference type="AlphaFoldDB" id="M7N9A3"/>
<evidence type="ECO:0000256" key="2">
    <source>
        <dbReference type="ARBA" id="ARBA00022448"/>
    </source>
</evidence>
<evidence type="ECO:0000256" key="5">
    <source>
        <dbReference type="ARBA" id="ARBA00022729"/>
    </source>
</evidence>
<sequence>MGQSISTGATLALLLFLCYPALAQQPQQTVRGQVLDQQSLHPISGVQLLLVDEEGLQYQTTSDSLGHFMLTVPIGRYQLQARHLAYQPQQLPELLVYASRLPALRLLLVARQEVLQVVTVTAGQGADLPATAASIPFTVEQLQRTPTTFWDPARFVATAPGVTTVNDQANHISVRGLPPWAVQWRLQGVSILNPNHLANAGTLQDRAAPAGGGVNILSGQLLANSRFWQGYVPPGYGGALGGIFDMQLRPGIRHKAHHTLQASLLGLDAATEGPLGKGGASYIVNYRYSTVGLLGDLGVDFGGESIRFQDLSFHVATPLKVGGQLSVWGMGGLSANQLRPLEDPASWERERDALSVDYTGTMGALGSSLELPLSGRISLQASLAYSLREDTRQEVLTLSPGGTPDFQAEDDLKEHLYSGRLLVQGGSALLQWQLGVEGEWLNSSGAASSPLPTPQQYWAATQRQQLLAPFGSLRWQLHRDWTLSSGLRAAHWSAADALLLLPRLVVDWQATQQLQLWLQLSREAQPLPTPLQLAQASLSPAERAHAPVQSLSASLGQRLALSEQLVFSTEAFIHRLSHIPSLTGSSTYHALNLLDESLLLPLEAQGRASSSGLTAQLRQQFRRGYFYRLNGSLLYTRHEVGGEQQRLRYDPGWSAALVWGKEWKKQRPSAVRRLGVFGRSSLRGGHRLPGIDEAASQQRMRSQWNYASQEQLPAYASLDIRLSHIREKTNYTRTWSLDLQNLLARENIAGYYYDRLLQEVKPLNQMGLIPVLAYRVEF</sequence>
<evidence type="ECO:0000256" key="3">
    <source>
        <dbReference type="ARBA" id="ARBA00022452"/>
    </source>
</evidence>
<dbReference type="GO" id="GO:0044718">
    <property type="term" value="P:siderophore transmembrane transport"/>
    <property type="evidence" value="ECO:0007669"/>
    <property type="project" value="TreeGrafter"/>
</dbReference>
<feature type="chain" id="PRO_5004082019" evidence="10">
    <location>
        <begin position="24"/>
        <end position="778"/>
    </location>
</feature>
<dbReference type="PATRIC" id="fig|1279009.4.peg.995"/>
<keyword evidence="4" id="KW-0812">Transmembrane</keyword>
<evidence type="ECO:0000256" key="10">
    <source>
        <dbReference type="SAM" id="SignalP"/>
    </source>
</evidence>
<evidence type="ECO:0000256" key="4">
    <source>
        <dbReference type="ARBA" id="ARBA00022692"/>
    </source>
</evidence>
<dbReference type="GO" id="GO:0015344">
    <property type="term" value="F:siderophore uptake transmembrane transporter activity"/>
    <property type="evidence" value="ECO:0007669"/>
    <property type="project" value="TreeGrafter"/>
</dbReference>
<evidence type="ECO:0000259" key="11">
    <source>
        <dbReference type="Pfam" id="PF00593"/>
    </source>
</evidence>
<evidence type="ECO:0000313" key="12">
    <source>
        <dbReference type="EMBL" id="EMR03832.1"/>
    </source>
</evidence>
<keyword evidence="13" id="KW-1185">Reference proteome</keyword>
<dbReference type="Pfam" id="PF13620">
    <property type="entry name" value="CarboxypepD_reg"/>
    <property type="match status" value="1"/>
</dbReference>